<dbReference type="AlphaFoldDB" id="A0A3B0WLR1"/>
<name>A0A3B0WLR1_9ZZZZ</name>
<evidence type="ECO:0008006" key="2">
    <source>
        <dbReference type="Google" id="ProtNLM"/>
    </source>
</evidence>
<dbReference type="SUPFAM" id="SSF53850">
    <property type="entry name" value="Periplasmic binding protein-like II"/>
    <property type="match status" value="1"/>
</dbReference>
<proteinExistence type="predicted"/>
<reference evidence="1" key="1">
    <citation type="submission" date="2018-06" db="EMBL/GenBank/DDBJ databases">
        <authorList>
            <person name="Zhirakovskaya E."/>
        </authorList>
    </citation>
    <scope>NUCLEOTIDE SEQUENCE</scope>
</reference>
<dbReference type="EMBL" id="UOFE01000019">
    <property type="protein sequence ID" value="VAW51527.1"/>
    <property type="molecule type" value="Genomic_DNA"/>
</dbReference>
<sequence>MLARTLALLFTAFLLFSTTSFAAQYSLAIQPILPQKELKDNFQPLADYLSKITGHTISIATQRNFLFYWTKMRKKKAGFDLVLDAAHFTDYRTKTQGYTVLAKLPDTVSFSIVTNEDNFILDVEELIGLRVATMPSPSLGSLRLEELFANPMRIPHYVWETNTTIAIEKLTAGKIDAAIIPTRLASTYDNLNVVTTTDPVPHMALSASPDVPADVVEEIRTALVNAHLHPDGKRMIALLKINNFEAADNSTYDGYTYLLQEVFGYDGPTHPDE</sequence>
<dbReference type="Gene3D" id="3.40.190.10">
    <property type="entry name" value="Periplasmic binding protein-like II"/>
    <property type="match status" value="1"/>
</dbReference>
<evidence type="ECO:0000313" key="1">
    <source>
        <dbReference type="EMBL" id="VAW51527.1"/>
    </source>
</evidence>
<protein>
    <recommendedName>
        <fullName evidence="2">Solute-binding protein family 3/N-terminal domain-containing protein</fullName>
    </recommendedName>
</protein>
<gene>
    <name evidence="1" type="ORF">MNBD_GAMMA05-4</name>
</gene>
<accession>A0A3B0WLR1</accession>
<dbReference type="Pfam" id="PF12974">
    <property type="entry name" value="Phosphonate-bd"/>
    <property type="match status" value="1"/>
</dbReference>
<organism evidence="1">
    <name type="scientific">hydrothermal vent metagenome</name>
    <dbReference type="NCBI Taxonomy" id="652676"/>
    <lineage>
        <taxon>unclassified sequences</taxon>
        <taxon>metagenomes</taxon>
        <taxon>ecological metagenomes</taxon>
    </lineage>
</organism>